<keyword evidence="3 5" id="KW-1133">Transmembrane helix</keyword>
<reference evidence="7" key="2">
    <citation type="submission" date="2020-01" db="EMBL/GenBank/DDBJ databases">
        <title>Population-level Yeast Reference Genomes.</title>
        <authorList>
            <person name="Yue J.-X."/>
        </authorList>
    </citation>
    <scope>NUCLEOTIDE SEQUENCE</scope>
    <source>
        <strain evidence="7">CBS432</strain>
    </source>
</reference>
<feature type="transmembrane region" description="Helical" evidence="5">
    <location>
        <begin position="252"/>
        <end position="275"/>
    </location>
</feature>
<feature type="transmembrane region" description="Helical" evidence="5">
    <location>
        <begin position="37"/>
        <end position="58"/>
    </location>
</feature>
<dbReference type="VEuPathDB" id="FungiDB:SPAR_M00910"/>
<evidence type="ECO:0000256" key="4">
    <source>
        <dbReference type="ARBA" id="ARBA00023136"/>
    </source>
</evidence>
<dbReference type="AlphaFoldDB" id="A0A8B8UX33"/>
<feature type="transmembrane region" description="Helical" evidence="5">
    <location>
        <begin position="328"/>
        <end position="351"/>
    </location>
</feature>
<dbReference type="RefSeq" id="XP_033768278.1">
    <property type="nucleotide sequence ID" value="XM_033912387.1"/>
</dbReference>
<name>A0A8B8UX33_SACPA</name>
<feature type="transmembrane region" description="Helical" evidence="5">
    <location>
        <begin position="295"/>
        <end position="316"/>
    </location>
</feature>
<proteinExistence type="predicted"/>
<feature type="transmembrane region" description="Helical" evidence="5">
    <location>
        <begin position="109"/>
        <end position="128"/>
    </location>
</feature>
<feature type="domain" description="Sugar phosphate transporter" evidence="6">
    <location>
        <begin position="7"/>
        <end position="152"/>
    </location>
</feature>
<dbReference type="GeneID" id="54632668"/>
<comment type="subcellular location">
    <subcellularLocation>
        <location evidence="1">Membrane</location>
        <topology evidence="1">Multi-pass membrane protein</topology>
    </subcellularLocation>
</comment>
<dbReference type="InterPro" id="IPR004853">
    <property type="entry name" value="Sugar_P_trans_dom"/>
</dbReference>
<sequence>MNRTVFLAFLFGWYFCSIALSVYNRWMFDPKDGLGIGYPVLVTAFHQVTLWLLSGIYIKLRHKPVKNVLRKNNAFNWSFFLKFLLPTAVASAGDIGLSNVSFQYVPLTIYTIIKSSSIAFVLLFGCIFKLEKFHWKLALSVIIMFGGVALMVFKPSDSTSTENDQALIIFGSFLVLASSCLSGLRWVYTQLMLRSNPIQTSVSTTVEESDDTLFTENEDNVGYEPVVNLANNKMLENLGESKPHPIHTIHQLAPIMGVTLLLTSLLVENPFPGIFSSSLFRLNEGKAGVGTETTVLSIAKGIFLLILPGFAVFLLTICEFSILEQTPVLTVSIAGIVKELLTVIFGIIILSERLSGFYNWLGMLIIMADVCYYNYFRYKQDLIQRYQSISTQDNGNELKKFQDFEQLGGKKSAPYSINVDLTNQEYELDMIAQNASRSSQQV</sequence>
<evidence type="ECO:0000259" key="6">
    <source>
        <dbReference type="Pfam" id="PF03151"/>
    </source>
</evidence>
<evidence type="ECO:0000256" key="1">
    <source>
        <dbReference type="ARBA" id="ARBA00004141"/>
    </source>
</evidence>
<dbReference type="KEGG" id="spao:SPAR_M00910"/>
<gene>
    <name evidence="7" type="primary">YMD8</name>
    <name evidence="7" type="ORF">SPAR_M00910</name>
</gene>
<dbReference type="GO" id="GO:0016020">
    <property type="term" value="C:membrane"/>
    <property type="evidence" value="ECO:0007669"/>
    <property type="project" value="UniProtKB-SubCell"/>
</dbReference>
<dbReference type="Pfam" id="PF03151">
    <property type="entry name" value="TPT"/>
    <property type="match status" value="1"/>
</dbReference>
<feature type="transmembrane region" description="Helical" evidence="5">
    <location>
        <begin position="135"/>
        <end position="153"/>
    </location>
</feature>
<evidence type="ECO:0000313" key="7">
    <source>
        <dbReference type="RefSeq" id="XP_033768278.1"/>
    </source>
</evidence>
<reference evidence="7" key="4">
    <citation type="submission" date="2025-08" db="UniProtKB">
        <authorList>
            <consortium name="RefSeq"/>
        </authorList>
    </citation>
    <scope>IDENTIFICATION</scope>
    <source>
        <strain evidence="7">CBS432</strain>
    </source>
</reference>
<evidence type="ECO:0000256" key="3">
    <source>
        <dbReference type="ARBA" id="ARBA00022989"/>
    </source>
</evidence>
<accession>A0A8B8UX33</accession>
<evidence type="ECO:0000256" key="2">
    <source>
        <dbReference type="ARBA" id="ARBA00022692"/>
    </source>
</evidence>
<feature type="transmembrane region" description="Helical" evidence="5">
    <location>
        <begin position="79"/>
        <end position="97"/>
    </location>
</feature>
<dbReference type="PANTHER" id="PTHR11132">
    <property type="entry name" value="SOLUTE CARRIER FAMILY 35"/>
    <property type="match status" value="1"/>
</dbReference>
<organism evidence="7">
    <name type="scientific">Saccharomyces paradoxus</name>
    <name type="common">Yeast</name>
    <name type="synonym">Saccharomyces douglasii</name>
    <dbReference type="NCBI Taxonomy" id="27291"/>
    <lineage>
        <taxon>Eukaryota</taxon>
        <taxon>Fungi</taxon>
        <taxon>Dikarya</taxon>
        <taxon>Ascomycota</taxon>
        <taxon>Saccharomycotina</taxon>
        <taxon>Saccharomycetes</taxon>
        <taxon>Saccharomycetales</taxon>
        <taxon>Saccharomycetaceae</taxon>
        <taxon>Saccharomyces</taxon>
    </lineage>
</organism>
<evidence type="ECO:0000256" key="5">
    <source>
        <dbReference type="SAM" id="Phobius"/>
    </source>
</evidence>
<dbReference type="SUPFAM" id="SSF103481">
    <property type="entry name" value="Multidrug resistance efflux transporter EmrE"/>
    <property type="match status" value="2"/>
</dbReference>
<feature type="transmembrane region" description="Helical" evidence="5">
    <location>
        <begin position="165"/>
        <end position="188"/>
    </location>
</feature>
<dbReference type="InterPro" id="IPR050186">
    <property type="entry name" value="TPT_transporter"/>
</dbReference>
<feature type="transmembrane region" description="Helical" evidence="5">
    <location>
        <begin position="357"/>
        <end position="376"/>
    </location>
</feature>
<reference evidence="7" key="1">
    <citation type="journal article" date="2017" name="Nat. Genet.">
        <title>Contrasting evolutionary genome dynamics between domesticated and wild yeasts.</title>
        <authorList>
            <person name="Yue J.X."/>
            <person name="Li J."/>
            <person name="Aigrain L."/>
            <person name="Hallin J."/>
            <person name="Persson K."/>
            <person name="Oliver K."/>
            <person name="Bergstrom A."/>
            <person name="Coupland P."/>
            <person name="Warringer J."/>
            <person name="Lagomarsino M.C."/>
            <person name="Fischer G."/>
            <person name="Durbin R."/>
            <person name="Liti G."/>
        </authorList>
    </citation>
    <scope>NUCLEOTIDE SEQUENCE</scope>
    <source>
        <strain evidence="7">CBS432</strain>
    </source>
</reference>
<keyword evidence="4 5" id="KW-0472">Membrane</keyword>
<protein>
    <submittedName>
        <fullName evidence="7">Ymd8p</fullName>
    </submittedName>
</protein>
<dbReference type="OrthoDB" id="18894at2759"/>
<keyword evidence="2 5" id="KW-0812">Transmembrane</keyword>
<reference evidence="7" key="3">
    <citation type="submission" date="2025-07" db="EMBL/GenBank/DDBJ databases">
        <authorList>
            <consortium name="NCBI Genome Project"/>
        </authorList>
    </citation>
    <scope>NUCLEOTIDE SEQUENCE</scope>
    <source>
        <strain evidence="7">CBS432</strain>
    </source>
</reference>
<dbReference type="InterPro" id="IPR037185">
    <property type="entry name" value="EmrE-like"/>
</dbReference>